<dbReference type="RefSeq" id="WP_341693906.1">
    <property type="nucleotide sequence ID" value="NZ_JBBYHS010000016.1"/>
</dbReference>
<comment type="caution">
    <text evidence="4">The sequence shown here is derived from an EMBL/GenBank/DDBJ whole genome shotgun (WGS) entry which is preliminary data.</text>
</comment>
<evidence type="ECO:0000313" key="4">
    <source>
        <dbReference type="EMBL" id="MEL1255162.1"/>
    </source>
</evidence>
<dbReference type="SUPFAM" id="SSF63825">
    <property type="entry name" value="YWTD domain"/>
    <property type="match status" value="1"/>
</dbReference>
<protein>
    <submittedName>
        <fullName evidence="4">T9SS type A sorting domain-containing protein</fullName>
    </submittedName>
</protein>
<dbReference type="Proteomes" id="UP001485226">
    <property type="component" value="Unassembled WGS sequence"/>
</dbReference>
<reference evidence="4 5" key="1">
    <citation type="submission" date="2024-04" db="EMBL/GenBank/DDBJ databases">
        <title>Flavobacterium sp. DGU38 16S ribosomal RNA gene Genome sequencing and assembly.</title>
        <authorList>
            <person name="Park S."/>
        </authorList>
    </citation>
    <scope>NUCLEOTIDE SEQUENCE [LARGE SCALE GENOMIC DNA]</scope>
    <source>
        <strain evidence="4 5">DGU38</strain>
    </source>
</reference>
<sequence>MKLKITLIAVLLLNLFCGQAQVTPTLFHNNLSNGVQFADGMDMEIYNNELYISITSAGKIVKVSLSAPNSPVVDVVTGLTYPTGLKVVGNELYFLQRNNAVIAPGSGKLSKINASLANPTVVDLYSGLMYPIEIDANGTNVYVSEAFIDSNEDLINMQISLINLSGAPIKTVLNNQFYSIDDFEFKDNFLYVTEWSGAEVNGATNILKLDVTTGTPTAAIAYYNDAPGDFFYKGEIYNNYIYLNRDSSPQVIKRIDLNSATPTASLAVSGFDFNGNNPDIGEMIADGNNNLYFFGDYYNGTTTTYLLYKANLNSLATQDFEKSPKVALYPNPTSDFISFSNLEDSSEYQIISIDGKVVKTGNTNADEKINISHFTTGVYTARLGYKSFKFVKK</sequence>
<evidence type="ECO:0000256" key="1">
    <source>
        <dbReference type="ARBA" id="ARBA00022729"/>
    </source>
</evidence>
<dbReference type="NCBIfam" id="TIGR04183">
    <property type="entry name" value="Por_Secre_tail"/>
    <property type="match status" value="1"/>
</dbReference>
<gene>
    <name evidence="4" type="ORF">AAEO57_15335</name>
</gene>
<feature type="domain" description="Secretion system C-terminal sorting" evidence="3">
    <location>
        <begin position="328"/>
        <end position="393"/>
    </location>
</feature>
<evidence type="ECO:0000259" key="3">
    <source>
        <dbReference type="Pfam" id="PF18962"/>
    </source>
</evidence>
<feature type="signal peptide" evidence="2">
    <location>
        <begin position="1"/>
        <end position="22"/>
    </location>
</feature>
<name>A0ABU9ISS2_9FLAO</name>
<evidence type="ECO:0000256" key="2">
    <source>
        <dbReference type="SAM" id="SignalP"/>
    </source>
</evidence>
<dbReference type="Gene3D" id="2.120.10.30">
    <property type="entry name" value="TolB, C-terminal domain"/>
    <property type="match status" value="1"/>
</dbReference>
<dbReference type="EMBL" id="JBBYHS010000016">
    <property type="protein sequence ID" value="MEL1255162.1"/>
    <property type="molecule type" value="Genomic_DNA"/>
</dbReference>
<dbReference type="Pfam" id="PF18962">
    <property type="entry name" value="Por_Secre_tail"/>
    <property type="match status" value="1"/>
</dbReference>
<feature type="chain" id="PRO_5045688171" evidence="2">
    <location>
        <begin position="23"/>
        <end position="393"/>
    </location>
</feature>
<proteinExistence type="predicted"/>
<dbReference type="InterPro" id="IPR011042">
    <property type="entry name" value="6-blade_b-propeller_TolB-like"/>
</dbReference>
<keyword evidence="5" id="KW-1185">Reference proteome</keyword>
<keyword evidence="1 2" id="KW-0732">Signal</keyword>
<evidence type="ECO:0000313" key="5">
    <source>
        <dbReference type="Proteomes" id="UP001485226"/>
    </source>
</evidence>
<dbReference type="InterPro" id="IPR026444">
    <property type="entry name" value="Secre_tail"/>
</dbReference>
<organism evidence="4 5">
    <name type="scientific">Flavobacterium calami</name>
    <dbReference type="NCBI Taxonomy" id="3139144"/>
    <lineage>
        <taxon>Bacteria</taxon>
        <taxon>Pseudomonadati</taxon>
        <taxon>Bacteroidota</taxon>
        <taxon>Flavobacteriia</taxon>
        <taxon>Flavobacteriales</taxon>
        <taxon>Flavobacteriaceae</taxon>
        <taxon>Flavobacterium</taxon>
    </lineage>
</organism>
<accession>A0ABU9ISS2</accession>